<comment type="subcellular location">
    <subcellularLocation>
        <location evidence="1">Cell membrane</location>
        <topology evidence="1">Multi-pass membrane protein</topology>
    </subcellularLocation>
    <subcellularLocation>
        <location evidence="2">Golgi apparatus membrane</location>
        <topology evidence="2">Multi-pass membrane protein</topology>
    </subcellularLocation>
</comment>
<keyword evidence="7" id="KW-0762">Sugar transport</keyword>
<evidence type="ECO:0000256" key="12">
    <source>
        <dbReference type="ARBA" id="ARBA00023136"/>
    </source>
</evidence>
<dbReference type="Proteomes" id="UP000198406">
    <property type="component" value="Unassembled WGS sequence"/>
</dbReference>
<keyword evidence="9" id="KW-0677">Repeat</keyword>
<dbReference type="OrthoDB" id="409725at2759"/>
<reference evidence="14 15" key="1">
    <citation type="journal article" date="2015" name="Plant Cell">
        <title>Oil accumulation by the oleaginous diatom Fistulifera solaris as revealed by the genome and transcriptome.</title>
        <authorList>
            <person name="Tanaka T."/>
            <person name="Maeda Y."/>
            <person name="Veluchamy A."/>
            <person name="Tanaka M."/>
            <person name="Abida H."/>
            <person name="Marechal E."/>
            <person name="Bowler C."/>
            <person name="Muto M."/>
            <person name="Sunaga Y."/>
            <person name="Tanaka M."/>
            <person name="Yoshino T."/>
            <person name="Taniguchi T."/>
            <person name="Fukuda Y."/>
            <person name="Nemoto M."/>
            <person name="Matsumoto M."/>
            <person name="Wong P.S."/>
            <person name="Aburatani S."/>
            <person name="Fujibuchi W."/>
        </authorList>
    </citation>
    <scope>NUCLEOTIDE SEQUENCE [LARGE SCALE GENOMIC DNA]</scope>
    <source>
        <strain evidence="14 15">JPCC DA0580</strain>
    </source>
</reference>
<evidence type="ECO:0000256" key="2">
    <source>
        <dbReference type="ARBA" id="ARBA00004653"/>
    </source>
</evidence>
<keyword evidence="6" id="KW-1003">Cell membrane</keyword>
<gene>
    <name evidence="14" type="ORF">FisN_4Hh542</name>
</gene>
<organism evidence="14 15">
    <name type="scientific">Fistulifera solaris</name>
    <name type="common">Oleaginous diatom</name>
    <dbReference type="NCBI Taxonomy" id="1519565"/>
    <lineage>
        <taxon>Eukaryota</taxon>
        <taxon>Sar</taxon>
        <taxon>Stramenopiles</taxon>
        <taxon>Ochrophyta</taxon>
        <taxon>Bacillariophyta</taxon>
        <taxon>Bacillariophyceae</taxon>
        <taxon>Bacillariophycidae</taxon>
        <taxon>Naviculales</taxon>
        <taxon>Naviculaceae</taxon>
        <taxon>Fistulifera</taxon>
    </lineage>
</organism>
<evidence type="ECO:0000256" key="5">
    <source>
        <dbReference type="ARBA" id="ARBA00022448"/>
    </source>
</evidence>
<evidence type="ECO:0000256" key="4">
    <source>
        <dbReference type="ARBA" id="ARBA00021741"/>
    </source>
</evidence>
<feature type="transmembrane region" description="Helical" evidence="13">
    <location>
        <begin position="206"/>
        <end position="226"/>
    </location>
</feature>
<keyword evidence="8 13" id="KW-0812">Transmembrane</keyword>
<dbReference type="InterPro" id="IPR004316">
    <property type="entry name" value="SWEET_rpt"/>
</dbReference>
<keyword evidence="15" id="KW-1185">Reference proteome</keyword>
<dbReference type="InterPro" id="IPR047664">
    <property type="entry name" value="SWEET"/>
</dbReference>
<comment type="similarity">
    <text evidence="3">Belongs to the SWEET sugar transporter family.</text>
</comment>
<keyword evidence="12 13" id="KW-0472">Membrane</keyword>
<feature type="transmembrane region" description="Helical" evidence="13">
    <location>
        <begin position="84"/>
        <end position="100"/>
    </location>
</feature>
<dbReference type="AlphaFoldDB" id="A0A1Z5KI38"/>
<proteinExistence type="inferred from homology"/>
<evidence type="ECO:0000256" key="10">
    <source>
        <dbReference type="ARBA" id="ARBA00022989"/>
    </source>
</evidence>
<comment type="caution">
    <text evidence="14">The sequence shown here is derived from an EMBL/GenBank/DDBJ whole genome shotgun (WGS) entry which is preliminary data.</text>
</comment>
<dbReference type="Gene3D" id="1.20.1280.290">
    <property type="match status" value="2"/>
</dbReference>
<evidence type="ECO:0000256" key="7">
    <source>
        <dbReference type="ARBA" id="ARBA00022597"/>
    </source>
</evidence>
<evidence type="ECO:0000256" key="6">
    <source>
        <dbReference type="ARBA" id="ARBA00022475"/>
    </source>
</evidence>
<dbReference type="FunFam" id="1.20.1280.290:FF:000007">
    <property type="entry name" value="Bidirectional sugar transporter SWEET7"/>
    <property type="match status" value="1"/>
</dbReference>
<evidence type="ECO:0000313" key="15">
    <source>
        <dbReference type="Proteomes" id="UP000198406"/>
    </source>
</evidence>
<dbReference type="FunFam" id="1.20.1280.290:FF:000004">
    <property type="entry name" value="Sugar transporter SWEET"/>
    <property type="match status" value="1"/>
</dbReference>
<dbReference type="InParanoid" id="A0A1Z5KI38"/>
<dbReference type="PANTHER" id="PTHR10791">
    <property type="entry name" value="RAG1-ACTIVATING PROTEIN 1"/>
    <property type="match status" value="1"/>
</dbReference>
<feature type="transmembrane region" description="Helical" evidence="13">
    <location>
        <begin position="121"/>
        <end position="139"/>
    </location>
</feature>
<evidence type="ECO:0000256" key="3">
    <source>
        <dbReference type="ARBA" id="ARBA00007809"/>
    </source>
</evidence>
<evidence type="ECO:0000256" key="1">
    <source>
        <dbReference type="ARBA" id="ARBA00004651"/>
    </source>
</evidence>
<dbReference type="PANTHER" id="PTHR10791:SF30">
    <property type="entry name" value="SUGAR TRANSPORTER SWEET1"/>
    <property type="match status" value="1"/>
</dbReference>
<feature type="transmembrane region" description="Helical" evidence="13">
    <location>
        <begin position="145"/>
        <end position="169"/>
    </location>
</feature>
<name>A0A1Z5KI38_FISSO</name>
<protein>
    <recommendedName>
        <fullName evidence="4">Sugar transporter SWEET1</fullName>
    </recommendedName>
</protein>
<dbReference type="Pfam" id="PF03083">
    <property type="entry name" value="MtN3_slv"/>
    <property type="match status" value="2"/>
</dbReference>
<accession>A0A1Z5KI38</accession>
<evidence type="ECO:0000256" key="11">
    <source>
        <dbReference type="ARBA" id="ARBA00023034"/>
    </source>
</evidence>
<feature type="transmembrane region" description="Helical" evidence="13">
    <location>
        <begin position="59"/>
        <end position="78"/>
    </location>
</feature>
<evidence type="ECO:0000256" key="13">
    <source>
        <dbReference type="SAM" id="Phobius"/>
    </source>
</evidence>
<dbReference type="GO" id="GO:0005886">
    <property type="term" value="C:plasma membrane"/>
    <property type="evidence" value="ECO:0007669"/>
    <property type="project" value="UniProtKB-SubCell"/>
</dbReference>
<sequence length="238" mass="25132">MIVSMSSATVQAPMIMSALANPVSLCAQIAPMASIFVIASPFPTVQKIIRDRTVGQMPLLPYSSMLASCFLWSVYGFLKAEPSVWGPNLFGVFASLYYSLQFAKYSPKSAPSLPGSLKGHAQVVSTIVCATLALAFSGLKKSTEIIGYACVVLCLALFGSPLATAAAVIRTKSAKSIALPFTIASCVNCFAWTVTGLFKMNDPNVWVTNALGLTFALLQVALKLVYGDARGSADSIPL</sequence>
<keyword evidence="11" id="KW-0333">Golgi apparatus</keyword>
<evidence type="ECO:0000256" key="8">
    <source>
        <dbReference type="ARBA" id="ARBA00022692"/>
    </source>
</evidence>
<keyword evidence="10 13" id="KW-1133">Transmembrane helix</keyword>
<dbReference type="GO" id="GO:0000139">
    <property type="term" value="C:Golgi membrane"/>
    <property type="evidence" value="ECO:0007669"/>
    <property type="project" value="UniProtKB-SubCell"/>
</dbReference>
<feature type="transmembrane region" description="Helical" evidence="13">
    <location>
        <begin position="12"/>
        <end position="38"/>
    </location>
</feature>
<dbReference type="EMBL" id="BDSP01000235">
    <property type="protein sequence ID" value="GAX25974.1"/>
    <property type="molecule type" value="Genomic_DNA"/>
</dbReference>
<dbReference type="GO" id="GO:0051119">
    <property type="term" value="F:sugar transmembrane transporter activity"/>
    <property type="evidence" value="ECO:0007669"/>
    <property type="project" value="InterPro"/>
</dbReference>
<evidence type="ECO:0000256" key="9">
    <source>
        <dbReference type="ARBA" id="ARBA00022737"/>
    </source>
</evidence>
<keyword evidence="5" id="KW-0813">Transport</keyword>
<feature type="transmembrane region" description="Helical" evidence="13">
    <location>
        <begin position="176"/>
        <end position="194"/>
    </location>
</feature>
<evidence type="ECO:0000313" key="14">
    <source>
        <dbReference type="EMBL" id="GAX25974.1"/>
    </source>
</evidence>